<organism evidence="2 3">
    <name type="scientific">Pseudomonas graminis</name>
    <dbReference type="NCBI Taxonomy" id="158627"/>
    <lineage>
        <taxon>Bacteria</taxon>
        <taxon>Pseudomonadati</taxon>
        <taxon>Pseudomonadota</taxon>
        <taxon>Gammaproteobacteria</taxon>
        <taxon>Pseudomonadales</taxon>
        <taxon>Pseudomonadaceae</taxon>
        <taxon>Pseudomonas</taxon>
    </lineage>
</organism>
<feature type="transmembrane region" description="Helical" evidence="1">
    <location>
        <begin position="6"/>
        <end position="30"/>
    </location>
</feature>
<dbReference type="RefSeq" id="WP_065989372.1">
    <property type="nucleotide sequence ID" value="NZ_MDEN01000063.1"/>
</dbReference>
<dbReference type="AlphaFoldDB" id="A0A1C2DY41"/>
<reference evidence="2 3" key="1">
    <citation type="submission" date="2016-08" db="EMBL/GenBank/DDBJ databases">
        <title>Whole genome sequence of Pseudomonas graminis strain UASWS1507, a potential biological control agent for agriculture.</title>
        <authorList>
            <person name="Crovadore J."/>
            <person name="Calmin G."/>
            <person name="Chablais R."/>
            <person name="Cochard B."/>
            <person name="Lefort F."/>
        </authorList>
    </citation>
    <scope>NUCLEOTIDE SEQUENCE [LARGE SCALE GENOMIC DNA]</scope>
    <source>
        <strain evidence="2 3">UASWS1507</strain>
    </source>
</reference>
<evidence type="ECO:0000313" key="3">
    <source>
        <dbReference type="Proteomes" id="UP000095143"/>
    </source>
</evidence>
<feature type="transmembrane region" description="Helical" evidence="1">
    <location>
        <begin position="73"/>
        <end position="92"/>
    </location>
</feature>
<sequence length="110" mass="11751">MHEVSAWFFAQLSVITTITGVVAFFVSCVVKRNSDNTLMDAVTRSATWSALPNGVAFLLCTTDSSFIPKLADSSVAFFMGGIALLAVGMWDLKNLFKREAPPDPASTGAT</sequence>
<dbReference type="Proteomes" id="UP000095143">
    <property type="component" value="Unassembled WGS sequence"/>
</dbReference>
<gene>
    <name evidence="2" type="ORF">BBI10_14480</name>
</gene>
<dbReference type="EMBL" id="MDEN01000063">
    <property type="protein sequence ID" value="OCX19595.1"/>
    <property type="molecule type" value="Genomic_DNA"/>
</dbReference>
<keyword evidence="1" id="KW-0472">Membrane</keyword>
<keyword evidence="1" id="KW-1133">Transmembrane helix</keyword>
<name>A0A1C2DY41_9PSED</name>
<keyword evidence="1" id="KW-0812">Transmembrane</keyword>
<protein>
    <submittedName>
        <fullName evidence="2">Uncharacterized protein</fullName>
    </submittedName>
</protein>
<accession>A0A1C2DY41</accession>
<comment type="caution">
    <text evidence="2">The sequence shown here is derived from an EMBL/GenBank/DDBJ whole genome shotgun (WGS) entry which is preliminary data.</text>
</comment>
<evidence type="ECO:0000313" key="2">
    <source>
        <dbReference type="EMBL" id="OCX19595.1"/>
    </source>
</evidence>
<proteinExistence type="predicted"/>
<evidence type="ECO:0000256" key="1">
    <source>
        <dbReference type="SAM" id="Phobius"/>
    </source>
</evidence>